<dbReference type="EMBL" id="CM004390">
    <property type="protein sequence ID" value="OAY53055.1"/>
    <property type="molecule type" value="Genomic_DNA"/>
</dbReference>
<dbReference type="Pfam" id="PF13962">
    <property type="entry name" value="PGG"/>
    <property type="match status" value="1"/>
</dbReference>
<dbReference type="InterPro" id="IPR002110">
    <property type="entry name" value="Ankyrin_rpt"/>
</dbReference>
<dbReference type="Gramene" id="Manes.04G132202.1.v8.1">
    <property type="protein sequence ID" value="Manes.04G132202.1.v8.1.CDS"/>
    <property type="gene ID" value="Manes.04G132202.v8.1"/>
</dbReference>
<evidence type="ECO:0000313" key="12">
    <source>
        <dbReference type="Proteomes" id="UP000091857"/>
    </source>
</evidence>
<feature type="region of interest" description="Disordered" evidence="8">
    <location>
        <begin position="576"/>
        <end position="601"/>
    </location>
</feature>
<gene>
    <name evidence="11" type="ORF">MANES_04G132202v8</name>
</gene>
<feature type="compositionally biased region" description="Basic and acidic residues" evidence="8">
    <location>
        <begin position="284"/>
        <end position="315"/>
    </location>
</feature>
<feature type="transmembrane region" description="Helical" evidence="9">
    <location>
        <begin position="480"/>
        <end position="500"/>
    </location>
</feature>
<keyword evidence="4 9" id="KW-1133">Transmembrane helix</keyword>
<name>A0A2C9W4N9_MANES</name>
<dbReference type="SUPFAM" id="SSF48403">
    <property type="entry name" value="Ankyrin repeat"/>
    <property type="match status" value="1"/>
</dbReference>
<keyword evidence="12" id="KW-1185">Reference proteome</keyword>
<comment type="caution">
    <text evidence="11">The sequence shown here is derived from an EMBL/GenBank/DDBJ whole genome shotgun (WGS) entry which is preliminary data.</text>
</comment>
<dbReference type="GO" id="GO:0005886">
    <property type="term" value="C:plasma membrane"/>
    <property type="evidence" value="ECO:0000318"/>
    <property type="project" value="GO_Central"/>
</dbReference>
<feature type="compositionally biased region" description="Basic residues" evidence="8">
    <location>
        <begin position="365"/>
        <end position="381"/>
    </location>
</feature>
<dbReference type="OMA" id="QHMANEQ"/>
<evidence type="ECO:0000256" key="6">
    <source>
        <dbReference type="ARBA" id="ARBA00023136"/>
    </source>
</evidence>
<protein>
    <recommendedName>
        <fullName evidence="10">PGG domain-containing protein</fullName>
    </recommendedName>
</protein>
<feature type="transmembrane region" description="Helical" evidence="9">
    <location>
        <begin position="436"/>
        <end position="460"/>
    </location>
</feature>
<dbReference type="PROSITE" id="PS50088">
    <property type="entry name" value="ANK_REPEAT"/>
    <property type="match status" value="2"/>
</dbReference>
<sequence>MAENMETKLSYAISKNERVALKSSVQEHKSHLASRMGHTELARKIIECPDLAVAEKERIEPKKLMLKENEIIVRELLEGWPQFAWKVDKDGCVPLHYASERGLLEITRLLLKVDPRCANKFNKNGYTPLHFAAMNGEVPILLEFMTWAQKSFMLLTKKAETAMHLAAKFGKCNAFVSMAETLSSTHLFNLPDQYGNTVLHVAVSASCYQLAEYILGKIAVDVKHRNRQGHTALDLLNHARVTNGTNHIRVMLLKYGCPESPDSSKISQFSSEVSTSTSQNISLRFRDASEQKRNKQHMANEQKRNKQHMANEQKRNNQHMANEQKRNNQHMANDETTTETDDFSQSEEIHYDNKYKQGSSSARRELHHQHKHPSKRHNRRNKQYDTHKEALQNARNTIILVAILIATVTFTVGLNPPGGVYQDGKLKGQSTVGRNLAFKIFAISNTIALFTSLCLVIVLVSIIPFERRKLMKLMVIAHKVMCVAVSFMTTAFVAATWVILPNDYKTRWMLETVLAIAAGSMATVFVYLVVKLARHWLRKLKYKKQRRNKSRIVAVNRELKSQPSKTLMTKQIQPDTGQFHDLSDSSNSDVESAKSLGYHTY</sequence>
<evidence type="ECO:0000256" key="5">
    <source>
        <dbReference type="ARBA" id="ARBA00023043"/>
    </source>
</evidence>
<dbReference type="Proteomes" id="UP000091857">
    <property type="component" value="Chromosome 4"/>
</dbReference>
<dbReference type="PROSITE" id="PS50297">
    <property type="entry name" value="ANK_REP_REGION"/>
    <property type="match status" value="2"/>
</dbReference>
<comment type="subcellular location">
    <subcellularLocation>
        <location evidence="1">Membrane</location>
        <topology evidence="1">Multi-pass membrane protein</topology>
    </subcellularLocation>
</comment>
<keyword evidence="2 9" id="KW-0812">Transmembrane</keyword>
<dbReference type="OrthoDB" id="20872at2759"/>
<accession>A0A2C9W4N9</accession>
<dbReference type="InterPro" id="IPR036770">
    <property type="entry name" value="Ankyrin_rpt-contain_sf"/>
</dbReference>
<reference evidence="12" key="1">
    <citation type="journal article" date="2016" name="Nat. Biotechnol.">
        <title>Sequencing wild and cultivated cassava and related species reveals extensive interspecific hybridization and genetic diversity.</title>
        <authorList>
            <person name="Bredeson J.V."/>
            <person name="Lyons J.B."/>
            <person name="Prochnik S.E."/>
            <person name="Wu G.A."/>
            <person name="Ha C.M."/>
            <person name="Edsinger-Gonzales E."/>
            <person name="Grimwood J."/>
            <person name="Schmutz J."/>
            <person name="Rabbi I.Y."/>
            <person name="Egesi C."/>
            <person name="Nauluvula P."/>
            <person name="Lebot V."/>
            <person name="Ndunguru J."/>
            <person name="Mkamilo G."/>
            <person name="Bart R.S."/>
            <person name="Setter T.L."/>
            <person name="Gleadow R.M."/>
            <person name="Kulakow P."/>
            <person name="Ferguson M.E."/>
            <person name="Rounsley S."/>
            <person name="Rokhsar D.S."/>
        </authorList>
    </citation>
    <scope>NUCLEOTIDE SEQUENCE [LARGE SCALE GENOMIC DNA]</scope>
    <source>
        <strain evidence="12">cv. AM560-2</strain>
    </source>
</reference>
<dbReference type="PANTHER" id="PTHR24186:SF43">
    <property type="entry name" value="PGG DOMAIN-CONTAINING PROTEIN"/>
    <property type="match status" value="1"/>
</dbReference>
<organism evidence="11 12">
    <name type="scientific">Manihot esculenta</name>
    <name type="common">Cassava</name>
    <name type="synonym">Jatropha manihot</name>
    <dbReference type="NCBI Taxonomy" id="3983"/>
    <lineage>
        <taxon>Eukaryota</taxon>
        <taxon>Viridiplantae</taxon>
        <taxon>Streptophyta</taxon>
        <taxon>Embryophyta</taxon>
        <taxon>Tracheophyta</taxon>
        <taxon>Spermatophyta</taxon>
        <taxon>Magnoliopsida</taxon>
        <taxon>eudicotyledons</taxon>
        <taxon>Gunneridae</taxon>
        <taxon>Pentapetalae</taxon>
        <taxon>rosids</taxon>
        <taxon>fabids</taxon>
        <taxon>Malpighiales</taxon>
        <taxon>Euphorbiaceae</taxon>
        <taxon>Crotonoideae</taxon>
        <taxon>Manihoteae</taxon>
        <taxon>Manihot</taxon>
    </lineage>
</organism>
<feature type="compositionally biased region" description="Acidic residues" evidence="8">
    <location>
        <begin position="336"/>
        <end position="345"/>
    </location>
</feature>
<keyword evidence="3" id="KW-0677">Repeat</keyword>
<feature type="repeat" description="ANK" evidence="7">
    <location>
        <begin position="90"/>
        <end position="112"/>
    </location>
</feature>
<feature type="compositionally biased region" description="Low complexity" evidence="8">
    <location>
        <begin position="266"/>
        <end position="282"/>
    </location>
</feature>
<feature type="domain" description="PGG" evidence="10">
    <location>
        <begin position="389"/>
        <end position="498"/>
    </location>
</feature>
<evidence type="ECO:0000256" key="8">
    <source>
        <dbReference type="SAM" id="MobiDB-lite"/>
    </source>
</evidence>
<feature type="repeat" description="ANK" evidence="7">
    <location>
        <begin position="124"/>
        <end position="145"/>
    </location>
</feature>
<dbReference type="Gene3D" id="1.25.40.20">
    <property type="entry name" value="Ankyrin repeat-containing domain"/>
    <property type="match status" value="1"/>
</dbReference>
<keyword evidence="5 7" id="KW-0040">ANK repeat</keyword>
<evidence type="ECO:0000256" key="7">
    <source>
        <dbReference type="PROSITE-ProRule" id="PRU00023"/>
    </source>
</evidence>
<evidence type="ECO:0000256" key="4">
    <source>
        <dbReference type="ARBA" id="ARBA00022989"/>
    </source>
</evidence>
<feature type="region of interest" description="Disordered" evidence="8">
    <location>
        <begin position="264"/>
        <end position="382"/>
    </location>
</feature>
<proteinExistence type="predicted"/>
<dbReference type="Pfam" id="PF12796">
    <property type="entry name" value="Ank_2"/>
    <property type="match status" value="1"/>
</dbReference>
<evidence type="ECO:0000256" key="2">
    <source>
        <dbReference type="ARBA" id="ARBA00022692"/>
    </source>
</evidence>
<evidence type="ECO:0000256" key="3">
    <source>
        <dbReference type="ARBA" id="ARBA00022737"/>
    </source>
</evidence>
<dbReference type="InterPro" id="IPR026961">
    <property type="entry name" value="PGG_dom"/>
</dbReference>
<dbReference type="AlphaFoldDB" id="A0A2C9W4N9"/>
<dbReference type="PANTHER" id="PTHR24186">
    <property type="entry name" value="PROTEIN PHOSPHATASE 1 REGULATORY SUBUNIT"/>
    <property type="match status" value="1"/>
</dbReference>
<feature type="transmembrane region" description="Helical" evidence="9">
    <location>
        <begin position="512"/>
        <end position="537"/>
    </location>
</feature>
<dbReference type="SMART" id="SM00248">
    <property type="entry name" value="ANK"/>
    <property type="match status" value="5"/>
</dbReference>
<evidence type="ECO:0000256" key="9">
    <source>
        <dbReference type="SAM" id="Phobius"/>
    </source>
</evidence>
<dbReference type="STRING" id="3983.A0A2C9W4N9"/>
<evidence type="ECO:0000256" key="1">
    <source>
        <dbReference type="ARBA" id="ARBA00004141"/>
    </source>
</evidence>
<evidence type="ECO:0000259" key="10">
    <source>
        <dbReference type="Pfam" id="PF13962"/>
    </source>
</evidence>
<feature type="transmembrane region" description="Helical" evidence="9">
    <location>
        <begin position="397"/>
        <end position="416"/>
    </location>
</feature>
<evidence type="ECO:0000313" key="11">
    <source>
        <dbReference type="EMBL" id="OAY53055.1"/>
    </source>
</evidence>
<keyword evidence="6 9" id="KW-0472">Membrane</keyword>